<dbReference type="EMBL" id="FZMO01000027">
    <property type="protein sequence ID" value="SNQ46041.1"/>
    <property type="molecule type" value="Genomic_DNA"/>
</dbReference>
<feature type="compositionally biased region" description="Pro residues" evidence="5">
    <location>
        <begin position="593"/>
        <end position="613"/>
    </location>
</feature>
<feature type="compositionally biased region" description="Low complexity" evidence="5">
    <location>
        <begin position="488"/>
        <end position="515"/>
    </location>
</feature>
<accession>A0A2I2KK46</accession>
<feature type="compositionally biased region" description="Basic and acidic residues" evidence="5">
    <location>
        <begin position="449"/>
        <end position="465"/>
    </location>
</feature>
<feature type="compositionally biased region" description="Low complexity" evidence="5">
    <location>
        <begin position="614"/>
        <end position="627"/>
    </location>
</feature>
<evidence type="ECO:0000256" key="2">
    <source>
        <dbReference type="ARBA" id="ARBA00022679"/>
    </source>
</evidence>
<dbReference type="InterPro" id="IPR051409">
    <property type="entry name" value="Atypical_kinase_ADCK"/>
</dbReference>
<dbReference type="OrthoDB" id="9795390at2"/>
<dbReference type="InterPro" id="IPR011009">
    <property type="entry name" value="Kinase-like_dom_sf"/>
</dbReference>
<evidence type="ECO:0000256" key="4">
    <source>
        <dbReference type="ARBA" id="ARBA00022840"/>
    </source>
</evidence>
<dbReference type="GO" id="GO:0016301">
    <property type="term" value="F:kinase activity"/>
    <property type="evidence" value="ECO:0007669"/>
    <property type="project" value="UniProtKB-KW"/>
</dbReference>
<dbReference type="GO" id="GO:0005524">
    <property type="term" value="F:ATP binding"/>
    <property type="evidence" value="ECO:0007669"/>
    <property type="project" value="UniProtKB-KW"/>
</dbReference>
<feature type="domain" description="ABC1 atypical kinase-like" evidence="6">
    <location>
        <begin position="93"/>
        <end position="330"/>
    </location>
</feature>
<sequence length="627" mass="65163">MSDIPRRAVVRTAKLATLPLGIAGRATLGVGKRIGGRPAEAVATELQQRTAAQIFRVLGELKGGAMKLGQALSVFEAALPDEVAAPYRAALTKLQEAAPPLPAAVVHRVLTEEFGERWRDLFAEFDDTPSAAASIGQVHRAVWADGRSVAVKIQYPGAGPALLADLTQLGRAARLFGAVTPGLDIKPLVEELKARITEELDYRLEAAWQSAFAAAYADDPDIVVPRPLAGSDRVIVSEWIEGVPLSAVIADGTAEQRDRAGLLLVRFLYSCPARAGLLHADPHPGNFRLLADGRLGVLDFGAVNRLPGGLPEPIGRLARQTLEGDAEAVAAGLRAEGFIPPSAEIEADVLLDYLAPMLAPITEDEFAFSRAWLRGEAARLSDWRSATTQLGRQLNLPPSYLLIHRVTLGAIGILCQLGSTGPFRAEMERWQPGFAEPGSPPARAAAHANRPERTLPELRVRDEAGVIRAAPGPVVLTDPPRTRRRRSAAGPTAGAAGAGAAAAAGAGAAKPARPGTRTRKAPPAAKPGQVPAQAGAAEVSRPPRPRRPSGRDGGPAGTTTTPPEASSPGPDASAGSPAASRPSQRKRAARTKPTPPSQTPPAPAPAPPSPASPASPASADESAAAAD</sequence>
<dbReference type="InterPro" id="IPR004147">
    <property type="entry name" value="ABC1_dom"/>
</dbReference>
<evidence type="ECO:0000256" key="1">
    <source>
        <dbReference type="ARBA" id="ARBA00009670"/>
    </source>
</evidence>
<dbReference type="SUPFAM" id="SSF56112">
    <property type="entry name" value="Protein kinase-like (PK-like)"/>
    <property type="match status" value="1"/>
</dbReference>
<dbReference type="AlphaFoldDB" id="A0A2I2KK46"/>
<dbReference type="Proteomes" id="UP000234331">
    <property type="component" value="Unassembled WGS sequence"/>
</dbReference>
<dbReference type="Pfam" id="PF03109">
    <property type="entry name" value="ABC1"/>
    <property type="match status" value="1"/>
</dbReference>
<feature type="compositionally biased region" description="Low complexity" evidence="5">
    <location>
        <begin position="557"/>
        <end position="582"/>
    </location>
</feature>
<name>A0A2I2KK46_9ACTN</name>
<proteinExistence type="inferred from homology"/>
<dbReference type="InterPro" id="IPR034646">
    <property type="entry name" value="ADCK3_dom"/>
</dbReference>
<evidence type="ECO:0000313" key="8">
    <source>
        <dbReference type="Proteomes" id="UP000234331"/>
    </source>
</evidence>
<keyword evidence="4" id="KW-0067">ATP-binding</keyword>
<evidence type="ECO:0000313" key="7">
    <source>
        <dbReference type="EMBL" id="SNQ46041.1"/>
    </source>
</evidence>
<keyword evidence="7" id="KW-0418">Kinase</keyword>
<reference evidence="7 8" key="1">
    <citation type="submission" date="2017-06" db="EMBL/GenBank/DDBJ databases">
        <authorList>
            <person name="Kim H.J."/>
            <person name="Triplett B.A."/>
        </authorList>
    </citation>
    <scope>NUCLEOTIDE SEQUENCE [LARGE SCALE GENOMIC DNA]</scope>
    <source>
        <strain evidence="7">FRACA_ARgP5</strain>
    </source>
</reference>
<protein>
    <submittedName>
        <fullName evidence="7">Putative unusual protein kinase</fullName>
    </submittedName>
</protein>
<comment type="similarity">
    <text evidence="1">Belongs to the protein kinase superfamily. ADCK protein kinase family.</text>
</comment>
<dbReference type="PANTHER" id="PTHR43851">
    <property type="match status" value="1"/>
</dbReference>
<dbReference type="PANTHER" id="PTHR43851:SF3">
    <property type="entry name" value="COENZYME Q8"/>
    <property type="match status" value="1"/>
</dbReference>
<keyword evidence="2" id="KW-0808">Transferase</keyword>
<dbReference type="RefSeq" id="WP_101830136.1">
    <property type="nucleotide sequence ID" value="NZ_FZMO01000027.1"/>
</dbReference>
<evidence type="ECO:0000256" key="5">
    <source>
        <dbReference type="SAM" id="MobiDB-lite"/>
    </source>
</evidence>
<keyword evidence="3" id="KW-0547">Nucleotide-binding</keyword>
<dbReference type="CDD" id="cd13970">
    <property type="entry name" value="ABC1_ADCK3"/>
    <property type="match status" value="1"/>
</dbReference>
<gene>
    <name evidence="7" type="ORF">FRACA_1220013</name>
</gene>
<evidence type="ECO:0000259" key="6">
    <source>
        <dbReference type="Pfam" id="PF03109"/>
    </source>
</evidence>
<organism evidence="7 8">
    <name type="scientific">Frankia canadensis</name>
    <dbReference type="NCBI Taxonomy" id="1836972"/>
    <lineage>
        <taxon>Bacteria</taxon>
        <taxon>Bacillati</taxon>
        <taxon>Actinomycetota</taxon>
        <taxon>Actinomycetes</taxon>
        <taxon>Frankiales</taxon>
        <taxon>Frankiaceae</taxon>
        <taxon>Frankia</taxon>
    </lineage>
</organism>
<evidence type="ECO:0000256" key="3">
    <source>
        <dbReference type="ARBA" id="ARBA00022741"/>
    </source>
</evidence>
<keyword evidence="8" id="KW-1185">Reference proteome</keyword>
<feature type="region of interest" description="Disordered" evidence="5">
    <location>
        <begin position="431"/>
        <end position="627"/>
    </location>
</feature>